<organism evidence="2 3">
    <name type="scientific">Kushneria pakistanensis</name>
    <dbReference type="NCBI Taxonomy" id="1508770"/>
    <lineage>
        <taxon>Bacteria</taxon>
        <taxon>Pseudomonadati</taxon>
        <taxon>Pseudomonadota</taxon>
        <taxon>Gammaproteobacteria</taxon>
        <taxon>Oceanospirillales</taxon>
        <taxon>Halomonadaceae</taxon>
        <taxon>Kushneria</taxon>
    </lineage>
</organism>
<dbReference type="Gene3D" id="2.40.128.640">
    <property type="match status" value="1"/>
</dbReference>
<dbReference type="InterPro" id="IPR007298">
    <property type="entry name" value="Cu-R_lipoprotein_NlpE"/>
</dbReference>
<feature type="chain" id="PRO_5046066820" description="Copper resistance protein NlpE" evidence="1">
    <location>
        <begin position="20"/>
        <end position="173"/>
    </location>
</feature>
<proteinExistence type="predicted"/>
<evidence type="ECO:0008006" key="4">
    <source>
        <dbReference type="Google" id="ProtNLM"/>
    </source>
</evidence>
<dbReference type="EMBL" id="BMZM01000003">
    <property type="protein sequence ID" value="GHC29164.1"/>
    <property type="molecule type" value="Genomic_DNA"/>
</dbReference>
<keyword evidence="1" id="KW-0732">Signal</keyword>
<accession>A0ABQ3FLU4</accession>
<name>A0ABQ3FLU4_9GAMM</name>
<dbReference type="PROSITE" id="PS51257">
    <property type="entry name" value="PROKAR_LIPOPROTEIN"/>
    <property type="match status" value="1"/>
</dbReference>
<reference evidence="3" key="1">
    <citation type="journal article" date="2019" name="Int. J. Syst. Evol. Microbiol.">
        <title>The Global Catalogue of Microorganisms (GCM) 10K type strain sequencing project: providing services to taxonomists for standard genome sequencing and annotation.</title>
        <authorList>
            <consortium name="The Broad Institute Genomics Platform"/>
            <consortium name="The Broad Institute Genome Sequencing Center for Infectious Disease"/>
            <person name="Wu L."/>
            <person name="Ma J."/>
        </authorList>
    </citation>
    <scope>NUCLEOTIDE SEQUENCE [LARGE SCALE GENOMIC DNA]</scope>
    <source>
        <strain evidence="3">KCTC 42082</strain>
    </source>
</reference>
<keyword evidence="3" id="KW-1185">Reference proteome</keyword>
<feature type="signal peptide" evidence="1">
    <location>
        <begin position="1"/>
        <end position="19"/>
    </location>
</feature>
<comment type="caution">
    <text evidence="2">The sequence shown here is derived from an EMBL/GenBank/DDBJ whole genome shotgun (WGS) entry which is preliminary data.</text>
</comment>
<evidence type="ECO:0000256" key="1">
    <source>
        <dbReference type="SAM" id="SignalP"/>
    </source>
</evidence>
<dbReference type="RefSeq" id="WP_189518425.1">
    <property type="nucleotide sequence ID" value="NZ_BMZM01000003.1"/>
</dbReference>
<evidence type="ECO:0000313" key="2">
    <source>
        <dbReference type="EMBL" id="GHC29164.1"/>
    </source>
</evidence>
<sequence length="173" mass="18459">MKRAFSSGIMLAAAGLALGGCSQQPEVSSAPQVMSVAESWQGVLPCADCEGIDTQLTLVSSGMTGFGATYTLKQRYLSRDNPGSDAAREVQTRSGDWVVTRGSPVDPQAVIYQLDPENDESCMSFQVIGNDRLRQLNCNGQPINTTQNIELRRVAEPVQPASGTAAQSMPYQG</sequence>
<evidence type="ECO:0000313" key="3">
    <source>
        <dbReference type="Proteomes" id="UP000604243"/>
    </source>
</evidence>
<dbReference type="Proteomes" id="UP000604243">
    <property type="component" value="Unassembled WGS sequence"/>
</dbReference>
<protein>
    <recommendedName>
        <fullName evidence="4">Copper resistance protein NlpE</fullName>
    </recommendedName>
</protein>
<dbReference type="Pfam" id="PF04170">
    <property type="entry name" value="NlpE"/>
    <property type="match status" value="1"/>
</dbReference>
<gene>
    <name evidence="2" type="ORF">GCM10010082_23500</name>
</gene>